<feature type="transmembrane region" description="Helical" evidence="16">
    <location>
        <begin position="289"/>
        <end position="311"/>
    </location>
</feature>
<dbReference type="InterPro" id="IPR003661">
    <property type="entry name" value="HisK_dim/P_dom"/>
</dbReference>
<comment type="catalytic activity">
    <reaction evidence="1">
        <text>ATP + protein L-histidine = ADP + protein N-phospho-L-histidine.</text>
        <dbReference type="EC" id="2.7.13.3"/>
    </reaction>
</comment>
<organism evidence="20 21">
    <name type="scientific">Frigoriglobus tundricola</name>
    <dbReference type="NCBI Taxonomy" id="2774151"/>
    <lineage>
        <taxon>Bacteria</taxon>
        <taxon>Pseudomonadati</taxon>
        <taxon>Planctomycetota</taxon>
        <taxon>Planctomycetia</taxon>
        <taxon>Gemmatales</taxon>
        <taxon>Gemmataceae</taxon>
        <taxon>Frigoriglobus</taxon>
    </lineage>
</organism>
<keyword evidence="12" id="KW-0902">Two-component regulatory system</keyword>
<dbReference type="Pfam" id="PF05231">
    <property type="entry name" value="MASE1"/>
    <property type="match status" value="1"/>
</dbReference>
<dbReference type="Pfam" id="PF02518">
    <property type="entry name" value="HATPase_c"/>
    <property type="match status" value="1"/>
</dbReference>
<name>A0A6M5Z6P9_9BACT</name>
<dbReference type="EC" id="2.7.13.3" evidence="3"/>
<feature type="domain" description="Histidine kinase" evidence="17">
    <location>
        <begin position="468"/>
        <end position="692"/>
    </location>
</feature>
<dbReference type="InterPro" id="IPR007895">
    <property type="entry name" value="MASE1"/>
</dbReference>
<feature type="modified residue" description="4-aspartylphosphate" evidence="14">
    <location>
        <position position="808"/>
    </location>
</feature>
<dbReference type="AlphaFoldDB" id="A0A6M5Z6P9"/>
<dbReference type="InterPro" id="IPR005467">
    <property type="entry name" value="His_kinase_dom"/>
</dbReference>
<proteinExistence type="predicted"/>
<feature type="region of interest" description="Disordered" evidence="15">
    <location>
        <begin position="1"/>
        <end position="21"/>
    </location>
</feature>
<dbReference type="SMART" id="SM00091">
    <property type="entry name" value="PAS"/>
    <property type="match status" value="1"/>
</dbReference>
<evidence type="ECO:0000256" key="15">
    <source>
        <dbReference type="SAM" id="MobiDB-lite"/>
    </source>
</evidence>
<evidence type="ECO:0000256" key="8">
    <source>
        <dbReference type="ARBA" id="ARBA00022741"/>
    </source>
</evidence>
<evidence type="ECO:0000256" key="10">
    <source>
        <dbReference type="ARBA" id="ARBA00022840"/>
    </source>
</evidence>
<evidence type="ECO:0000256" key="16">
    <source>
        <dbReference type="SAM" id="Phobius"/>
    </source>
</evidence>
<keyword evidence="5 14" id="KW-0597">Phosphoprotein</keyword>
<dbReference type="Gene3D" id="3.30.565.10">
    <property type="entry name" value="Histidine kinase-like ATPase, C-terminal domain"/>
    <property type="match status" value="1"/>
</dbReference>
<feature type="domain" description="Response regulatory" evidence="18">
    <location>
        <begin position="757"/>
        <end position="872"/>
    </location>
</feature>
<keyword evidence="13 16" id="KW-0472">Membrane</keyword>
<reference evidence="21" key="1">
    <citation type="submission" date="2020-05" db="EMBL/GenBank/DDBJ databases">
        <title>Frigoriglobus tundricola gen. nov., sp. nov., a psychrotolerant cellulolytic planctomycete of the family Gemmataceae with two divergent copies of 16S rRNA gene.</title>
        <authorList>
            <person name="Kulichevskaya I.S."/>
            <person name="Ivanova A.A."/>
            <person name="Naumoff D.G."/>
            <person name="Beletsky A.V."/>
            <person name="Rijpstra W.I.C."/>
            <person name="Sinninghe Damste J.S."/>
            <person name="Mardanov A.V."/>
            <person name="Ravin N.V."/>
            <person name="Dedysh S.N."/>
        </authorList>
    </citation>
    <scope>NUCLEOTIDE SEQUENCE [LARGE SCALE GENOMIC DNA]</scope>
    <source>
        <strain evidence="21">PL17</strain>
    </source>
</reference>
<dbReference type="PANTHER" id="PTHR43065">
    <property type="entry name" value="SENSOR HISTIDINE KINASE"/>
    <property type="match status" value="1"/>
</dbReference>
<dbReference type="RefSeq" id="WP_171475678.1">
    <property type="nucleotide sequence ID" value="NZ_CP053452.2"/>
</dbReference>
<dbReference type="Pfam" id="PF00072">
    <property type="entry name" value="Response_reg"/>
    <property type="match status" value="1"/>
</dbReference>
<dbReference type="InterPro" id="IPR035965">
    <property type="entry name" value="PAS-like_dom_sf"/>
</dbReference>
<dbReference type="KEGG" id="ftj:FTUN_8689"/>
<dbReference type="EMBL" id="CP053452">
    <property type="protein sequence ID" value="QJX01051.1"/>
    <property type="molecule type" value="Genomic_DNA"/>
</dbReference>
<evidence type="ECO:0000256" key="1">
    <source>
        <dbReference type="ARBA" id="ARBA00000085"/>
    </source>
</evidence>
<dbReference type="SUPFAM" id="SSF55874">
    <property type="entry name" value="ATPase domain of HSP90 chaperone/DNA topoisomerase II/histidine kinase"/>
    <property type="match status" value="1"/>
</dbReference>
<dbReference type="SUPFAM" id="SSF47384">
    <property type="entry name" value="Homodimeric domain of signal transducing histidine kinase"/>
    <property type="match status" value="1"/>
</dbReference>
<evidence type="ECO:0000256" key="7">
    <source>
        <dbReference type="ARBA" id="ARBA00022692"/>
    </source>
</evidence>
<dbReference type="CDD" id="cd00156">
    <property type="entry name" value="REC"/>
    <property type="match status" value="1"/>
</dbReference>
<keyword evidence="6" id="KW-0808">Transferase</keyword>
<dbReference type="NCBIfam" id="TIGR00229">
    <property type="entry name" value="sensory_box"/>
    <property type="match status" value="1"/>
</dbReference>
<dbReference type="GO" id="GO:0006355">
    <property type="term" value="P:regulation of DNA-templated transcription"/>
    <property type="evidence" value="ECO:0007669"/>
    <property type="project" value="InterPro"/>
</dbReference>
<evidence type="ECO:0000256" key="6">
    <source>
        <dbReference type="ARBA" id="ARBA00022679"/>
    </source>
</evidence>
<feature type="transmembrane region" description="Helical" evidence="16">
    <location>
        <begin position="178"/>
        <end position="201"/>
    </location>
</feature>
<keyword evidence="11 16" id="KW-1133">Transmembrane helix</keyword>
<evidence type="ECO:0000256" key="11">
    <source>
        <dbReference type="ARBA" id="ARBA00022989"/>
    </source>
</evidence>
<feature type="transmembrane region" description="Helical" evidence="16">
    <location>
        <begin position="106"/>
        <end position="130"/>
    </location>
</feature>
<feature type="transmembrane region" description="Helical" evidence="16">
    <location>
        <begin position="263"/>
        <end position="283"/>
    </location>
</feature>
<dbReference type="Gene3D" id="1.10.287.130">
    <property type="match status" value="1"/>
</dbReference>
<dbReference type="Gene3D" id="3.40.50.2300">
    <property type="match status" value="1"/>
</dbReference>
<dbReference type="SMART" id="SM00388">
    <property type="entry name" value="HisKA"/>
    <property type="match status" value="1"/>
</dbReference>
<dbReference type="Gene3D" id="3.30.450.20">
    <property type="entry name" value="PAS domain"/>
    <property type="match status" value="1"/>
</dbReference>
<dbReference type="InterPro" id="IPR011006">
    <property type="entry name" value="CheY-like_superfamily"/>
</dbReference>
<keyword evidence="10" id="KW-0067">ATP-binding</keyword>
<dbReference type="PROSITE" id="PS50110">
    <property type="entry name" value="RESPONSE_REGULATORY"/>
    <property type="match status" value="1"/>
</dbReference>
<keyword evidence="7 16" id="KW-0812">Transmembrane</keyword>
<sequence>MPLKLAGSTSQTALPVPRPPHAPVEKRTALGTGLSLLGTLLGIVALAAAYYFGTKFALCFVASDNYTAFLWPPTGIAVAGLFRAGLRYWPGLFIGALACQIQFHPAWVAIGIASGNAIGPVLTVLILKRFGFDLSGACRRALFLFVVAGLVGMTVTASNATFWRAAGGLPSTEWEAAWLVWWLGDTAGVLIIAPPLMTAVWPRANRKTARTTAGVLLTAALTALAFTDLVTVPVRAVLLLPPFMMLIWVGLTGRPRVGSLHVLAFVIVAIAGTAAGGGAYGHLPPVSKMLMLWVLTTTAALIVLAMTMTLAERERAETALAAAVADYQALVDGTPAAIVRYTADGTLTFVNETLCRLLECPRECLVGASVLDFIPDMPRAEAVADLPVGQRMTGPASGASGTFRCADGSSRWYRWTARLITTADGRSEYQAVGIDLTERRQAEQERAAIERKMQDAQRLEALGVLAGGVAHDFNNLLAGVLGHAELAVAVLPQGHPAREHIETVINGVAQAGGLTRQLLAYSGKGRFLLRSIDLNTLIVQTTELLRLTLPKKVTLTLSLAQGLPAVTGDDGQLRQVLMNLLINAGEAIGERAGTVTITTVSHELVLEAVSGGVYSPTAPGRFVELIVSDTGCGMDEATKARLFDPFFSTKFAGRGLGLSAVLGIIRGHGGGIRVDSRPGAGTQFTVLLPTTGSGPASVTTPPPAEALFAQPGRARKAPTEPMHASPERVAAAPPLQRVPEPKPAATVAPEPQDAKGVAIVADDEPTVLRVGELVLKQLGFEVLTATNGQEAMSAFDAHADRVRLVLLDLMMPVMDGTEVLAAIRARSSVPVILCSGYTAEAVPEELAGDAVTTFLQKPYSRAALQSALTAVGM</sequence>
<dbReference type="GO" id="GO:0005524">
    <property type="term" value="F:ATP binding"/>
    <property type="evidence" value="ECO:0007669"/>
    <property type="project" value="UniProtKB-KW"/>
</dbReference>
<dbReference type="PROSITE" id="PS50109">
    <property type="entry name" value="HIS_KIN"/>
    <property type="match status" value="1"/>
</dbReference>
<dbReference type="SUPFAM" id="SSF52172">
    <property type="entry name" value="CheY-like"/>
    <property type="match status" value="1"/>
</dbReference>
<feature type="transmembrane region" description="Helical" evidence="16">
    <location>
        <begin position="208"/>
        <end position="226"/>
    </location>
</feature>
<dbReference type="Proteomes" id="UP000503447">
    <property type="component" value="Chromosome"/>
</dbReference>
<evidence type="ECO:0000256" key="14">
    <source>
        <dbReference type="PROSITE-ProRule" id="PRU00169"/>
    </source>
</evidence>
<dbReference type="GO" id="GO:0000155">
    <property type="term" value="F:phosphorelay sensor kinase activity"/>
    <property type="evidence" value="ECO:0007669"/>
    <property type="project" value="InterPro"/>
</dbReference>
<evidence type="ECO:0000256" key="3">
    <source>
        <dbReference type="ARBA" id="ARBA00012438"/>
    </source>
</evidence>
<dbReference type="InterPro" id="IPR000014">
    <property type="entry name" value="PAS"/>
</dbReference>
<dbReference type="SMART" id="SM00448">
    <property type="entry name" value="REC"/>
    <property type="match status" value="1"/>
</dbReference>
<keyword evidence="9 20" id="KW-0418">Kinase</keyword>
<dbReference type="InterPro" id="IPR036097">
    <property type="entry name" value="HisK_dim/P_sf"/>
</dbReference>
<dbReference type="InterPro" id="IPR001789">
    <property type="entry name" value="Sig_transdc_resp-reg_receiver"/>
</dbReference>
<dbReference type="InterPro" id="IPR013767">
    <property type="entry name" value="PAS_fold"/>
</dbReference>
<evidence type="ECO:0000256" key="13">
    <source>
        <dbReference type="ARBA" id="ARBA00023136"/>
    </source>
</evidence>
<dbReference type="CDD" id="cd00082">
    <property type="entry name" value="HisKA"/>
    <property type="match status" value="1"/>
</dbReference>
<feature type="transmembrane region" description="Helical" evidence="16">
    <location>
        <begin position="65"/>
        <end position="86"/>
    </location>
</feature>
<evidence type="ECO:0000256" key="4">
    <source>
        <dbReference type="ARBA" id="ARBA00022475"/>
    </source>
</evidence>
<dbReference type="InterPro" id="IPR004358">
    <property type="entry name" value="Sig_transdc_His_kin-like_C"/>
</dbReference>
<protein>
    <recommendedName>
        <fullName evidence="3">histidine kinase</fullName>
        <ecNumber evidence="3">2.7.13.3</ecNumber>
    </recommendedName>
</protein>
<evidence type="ECO:0000256" key="2">
    <source>
        <dbReference type="ARBA" id="ARBA00004651"/>
    </source>
</evidence>
<feature type="transmembrane region" description="Helical" evidence="16">
    <location>
        <begin position="142"/>
        <end position="166"/>
    </location>
</feature>
<evidence type="ECO:0000313" key="20">
    <source>
        <dbReference type="EMBL" id="QJX01051.1"/>
    </source>
</evidence>
<dbReference type="Pfam" id="PF00989">
    <property type="entry name" value="PAS"/>
    <property type="match status" value="1"/>
</dbReference>
<dbReference type="InterPro" id="IPR000700">
    <property type="entry name" value="PAS-assoc_C"/>
</dbReference>
<dbReference type="CDD" id="cd00130">
    <property type="entry name" value="PAS"/>
    <property type="match status" value="1"/>
</dbReference>
<dbReference type="PROSITE" id="PS50113">
    <property type="entry name" value="PAC"/>
    <property type="match status" value="1"/>
</dbReference>
<evidence type="ECO:0000313" key="21">
    <source>
        <dbReference type="Proteomes" id="UP000503447"/>
    </source>
</evidence>
<evidence type="ECO:0000259" key="17">
    <source>
        <dbReference type="PROSITE" id="PS50109"/>
    </source>
</evidence>
<evidence type="ECO:0000259" key="19">
    <source>
        <dbReference type="PROSITE" id="PS50113"/>
    </source>
</evidence>
<keyword evidence="21" id="KW-1185">Reference proteome</keyword>
<dbReference type="SMART" id="SM00387">
    <property type="entry name" value="HATPase_c"/>
    <property type="match status" value="1"/>
</dbReference>
<dbReference type="SUPFAM" id="SSF55785">
    <property type="entry name" value="PYP-like sensor domain (PAS domain)"/>
    <property type="match status" value="1"/>
</dbReference>
<keyword evidence="4" id="KW-1003">Cell membrane</keyword>
<gene>
    <name evidence="20" type="ORF">FTUN_8689</name>
</gene>
<dbReference type="InterPro" id="IPR003594">
    <property type="entry name" value="HATPase_dom"/>
</dbReference>
<evidence type="ECO:0000256" key="9">
    <source>
        <dbReference type="ARBA" id="ARBA00022777"/>
    </source>
</evidence>
<feature type="domain" description="PAC" evidence="19">
    <location>
        <begin position="397"/>
        <end position="448"/>
    </location>
</feature>
<comment type="subcellular location">
    <subcellularLocation>
        <location evidence="2">Cell membrane</location>
        <topology evidence="2">Multi-pass membrane protein</topology>
    </subcellularLocation>
</comment>
<feature type="transmembrane region" description="Helical" evidence="16">
    <location>
        <begin position="29"/>
        <end position="53"/>
    </location>
</feature>
<dbReference type="InterPro" id="IPR036890">
    <property type="entry name" value="HATPase_C_sf"/>
</dbReference>
<keyword evidence="8" id="KW-0547">Nucleotide-binding</keyword>
<dbReference type="PRINTS" id="PR00344">
    <property type="entry name" value="BCTRLSENSOR"/>
</dbReference>
<evidence type="ECO:0000259" key="18">
    <source>
        <dbReference type="PROSITE" id="PS50110"/>
    </source>
</evidence>
<dbReference type="GO" id="GO:0005886">
    <property type="term" value="C:plasma membrane"/>
    <property type="evidence" value="ECO:0007669"/>
    <property type="project" value="UniProtKB-SubCell"/>
</dbReference>
<dbReference type="PANTHER" id="PTHR43065:SF42">
    <property type="entry name" value="TWO-COMPONENT SENSOR PPRA"/>
    <property type="match status" value="1"/>
</dbReference>
<evidence type="ECO:0000256" key="12">
    <source>
        <dbReference type="ARBA" id="ARBA00023012"/>
    </source>
</evidence>
<evidence type="ECO:0000256" key="5">
    <source>
        <dbReference type="ARBA" id="ARBA00022553"/>
    </source>
</evidence>
<accession>A0A6M5Z6P9</accession>